<keyword evidence="2" id="KW-1185">Reference proteome</keyword>
<proteinExistence type="predicted"/>
<dbReference type="RefSeq" id="WP_051387553.1">
    <property type="nucleotide sequence ID" value="NZ_CP068053.1"/>
</dbReference>
<organism evidence="1 2">
    <name type="scientific">Peribacillus psychrosaccharolyticus</name>
    <name type="common">Bacillus psychrosaccharolyticus</name>
    <dbReference type="NCBI Taxonomy" id="1407"/>
    <lineage>
        <taxon>Bacteria</taxon>
        <taxon>Bacillati</taxon>
        <taxon>Bacillota</taxon>
        <taxon>Bacilli</taxon>
        <taxon>Bacillales</taxon>
        <taxon>Bacillaceae</taxon>
        <taxon>Peribacillus</taxon>
    </lineage>
</organism>
<dbReference type="KEGG" id="ppsr:I6J18_00420"/>
<sequence>MEKTKGRLIPIIELLISHFISYKNRKPTHADELLDYIQEQYISGKLSAANYKHLYSELDKRGAKKAKFIK</sequence>
<dbReference type="Pfam" id="PF14178">
    <property type="entry name" value="YppF"/>
    <property type="match status" value="1"/>
</dbReference>
<gene>
    <name evidence="1" type="ORF">I6J18_00420</name>
</gene>
<dbReference type="AlphaFoldDB" id="A0A974NM56"/>
<protein>
    <recommendedName>
        <fullName evidence="3">YppF-like protein</fullName>
    </recommendedName>
</protein>
<evidence type="ECO:0000313" key="2">
    <source>
        <dbReference type="Proteomes" id="UP000595254"/>
    </source>
</evidence>
<dbReference type="InterPro" id="IPR025553">
    <property type="entry name" value="YppF"/>
</dbReference>
<reference evidence="1 2" key="1">
    <citation type="submission" date="2021-01" db="EMBL/GenBank/DDBJ databases">
        <title>FDA dAtabase for Regulatory Grade micrObial Sequences (FDA-ARGOS): Supporting development and validation of Infectious Disease Dx tests.</title>
        <authorList>
            <person name="Nelson B."/>
            <person name="Plummer A."/>
            <person name="Tallon L."/>
            <person name="Sadzewicz L."/>
            <person name="Zhao X."/>
            <person name="Boylan J."/>
            <person name="Ott S."/>
            <person name="Bowen H."/>
            <person name="Vavikolanu K."/>
            <person name="Mehta A."/>
            <person name="Aluvathingal J."/>
            <person name="Nadendla S."/>
            <person name="Myers T."/>
            <person name="Yan Y."/>
            <person name="Sichtig H."/>
        </authorList>
    </citation>
    <scope>NUCLEOTIDE SEQUENCE [LARGE SCALE GENOMIC DNA]</scope>
    <source>
        <strain evidence="1 2">FDAARGOS_1161</strain>
    </source>
</reference>
<evidence type="ECO:0000313" key="1">
    <source>
        <dbReference type="EMBL" id="QQT00456.1"/>
    </source>
</evidence>
<accession>A0A974NM56</accession>
<name>A0A974NM56_PERPY</name>
<evidence type="ECO:0008006" key="3">
    <source>
        <dbReference type="Google" id="ProtNLM"/>
    </source>
</evidence>
<dbReference type="EMBL" id="CP068053">
    <property type="protein sequence ID" value="QQT00456.1"/>
    <property type="molecule type" value="Genomic_DNA"/>
</dbReference>
<dbReference type="Proteomes" id="UP000595254">
    <property type="component" value="Chromosome"/>
</dbReference>